<dbReference type="InterPro" id="IPR039261">
    <property type="entry name" value="FNR_nucleotide-bd"/>
</dbReference>
<feature type="transmembrane region" description="Helical" evidence="7">
    <location>
        <begin position="167"/>
        <end position="190"/>
    </location>
</feature>
<evidence type="ECO:0000256" key="7">
    <source>
        <dbReference type="SAM" id="Phobius"/>
    </source>
</evidence>
<dbReference type="OrthoDB" id="167398at2759"/>
<feature type="signal peptide" evidence="8">
    <location>
        <begin position="1"/>
        <end position="18"/>
    </location>
</feature>
<feature type="transmembrane region" description="Helical" evidence="7">
    <location>
        <begin position="367"/>
        <end position="386"/>
    </location>
</feature>
<reference evidence="10 11" key="2">
    <citation type="submission" date="2021-10" db="EMBL/GenBank/DDBJ databases">
        <authorList>
            <person name="Piombo E."/>
        </authorList>
    </citation>
    <scope>NUCLEOTIDE SEQUENCE [LARGE SCALE GENOMIC DNA]</scope>
</reference>
<dbReference type="Gene3D" id="3.40.50.80">
    <property type="entry name" value="Nucleotide-binding domain of ferredoxin-NADP reductase (FNR) module"/>
    <property type="match status" value="1"/>
</dbReference>
<comment type="caution">
    <text evidence="10">The sequence shown here is derived from an EMBL/GenBank/DDBJ whole genome shotgun (WGS) entry which is preliminary data.</text>
</comment>
<dbReference type="SFLD" id="SFLDG01168">
    <property type="entry name" value="Ferric_reductase_subgroup_(FRE"/>
    <property type="match status" value="1"/>
</dbReference>
<feature type="transmembrane region" description="Helical" evidence="7">
    <location>
        <begin position="315"/>
        <end position="333"/>
    </location>
</feature>
<dbReference type="GO" id="GO:0006879">
    <property type="term" value="P:intracellular iron ion homeostasis"/>
    <property type="evidence" value="ECO:0007669"/>
    <property type="project" value="TreeGrafter"/>
</dbReference>
<dbReference type="InterPro" id="IPR051410">
    <property type="entry name" value="Ferric/Cupric_Reductase"/>
</dbReference>
<dbReference type="GO" id="GO:0015677">
    <property type="term" value="P:copper ion import"/>
    <property type="evidence" value="ECO:0007669"/>
    <property type="project" value="TreeGrafter"/>
</dbReference>
<evidence type="ECO:0000313" key="10">
    <source>
        <dbReference type="EMBL" id="CAH0004275.1"/>
    </source>
</evidence>
<evidence type="ECO:0000256" key="4">
    <source>
        <dbReference type="ARBA" id="ARBA00022989"/>
    </source>
</evidence>
<dbReference type="PANTHER" id="PTHR32361:SF9">
    <property type="entry name" value="FERRIC REDUCTASE TRANSMEMBRANE COMPONENT 3-RELATED"/>
    <property type="match status" value="1"/>
</dbReference>
<name>A0A9N9UY52_9HYPO</name>
<evidence type="ECO:0000256" key="8">
    <source>
        <dbReference type="SAM" id="SignalP"/>
    </source>
</evidence>
<organism evidence="10 11">
    <name type="scientific">Clonostachys byssicola</name>
    <dbReference type="NCBI Taxonomy" id="160290"/>
    <lineage>
        <taxon>Eukaryota</taxon>
        <taxon>Fungi</taxon>
        <taxon>Dikarya</taxon>
        <taxon>Ascomycota</taxon>
        <taxon>Pezizomycotina</taxon>
        <taxon>Sordariomycetes</taxon>
        <taxon>Hypocreomycetidae</taxon>
        <taxon>Hypocreales</taxon>
        <taxon>Bionectriaceae</taxon>
        <taxon>Clonostachys</taxon>
    </lineage>
</organism>
<protein>
    <recommendedName>
        <fullName evidence="9">Ferric oxidoreductase domain-containing protein</fullName>
    </recommendedName>
</protein>
<dbReference type="GO" id="GO:0000293">
    <property type="term" value="F:ferric-chelate reductase activity"/>
    <property type="evidence" value="ECO:0007669"/>
    <property type="project" value="TreeGrafter"/>
</dbReference>
<reference evidence="11" key="1">
    <citation type="submission" date="2019-06" db="EMBL/GenBank/DDBJ databases">
        <authorList>
            <person name="Broberg M."/>
        </authorList>
    </citation>
    <scope>NUCLEOTIDE SEQUENCE [LARGE SCALE GENOMIC DNA]</scope>
</reference>
<feature type="transmembrane region" description="Helical" evidence="7">
    <location>
        <begin position="227"/>
        <end position="246"/>
    </location>
</feature>
<dbReference type="Proteomes" id="UP000754883">
    <property type="component" value="Unassembled WGS sequence"/>
</dbReference>
<feature type="transmembrane region" description="Helical" evidence="7">
    <location>
        <begin position="339"/>
        <end position="360"/>
    </location>
</feature>
<accession>A0A9N9UY52</accession>
<evidence type="ECO:0000256" key="2">
    <source>
        <dbReference type="ARBA" id="ARBA00022448"/>
    </source>
</evidence>
<evidence type="ECO:0000256" key="6">
    <source>
        <dbReference type="ARBA" id="ARBA00023136"/>
    </source>
</evidence>
<evidence type="ECO:0000259" key="9">
    <source>
        <dbReference type="Pfam" id="PF01794"/>
    </source>
</evidence>
<feature type="chain" id="PRO_5040431068" description="Ferric oxidoreductase domain-containing protein" evidence="8">
    <location>
        <begin position="19"/>
        <end position="679"/>
    </location>
</feature>
<feature type="transmembrane region" description="Helical" evidence="7">
    <location>
        <begin position="267"/>
        <end position="286"/>
    </location>
</feature>
<keyword evidence="4 7" id="KW-1133">Transmembrane helix</keyword>
<dbReference type="CDD" id="cd06186">
    <property type="entry name" value="NOX_Duox_like_FAD_NADP"/>
    <property type="match status" value="1"/>
</dbReference>
<keyword evidence="11" id="KW-1185">Reference proteome</keyword>
<keyword evidence="5" id="KW-0406">Ion transport</keyword>
<dbReference type="SUPFAM" id="SSF52343">
    <property type="entry name" value="Ferredoxin reductase-like, C-terminal NADP-linked domain"/>
    <property type="match status" value="1"/>
</dbReference>
<feature type="domain" description="Ferric oxidoreductase" evidence="9">
    <location>
        <begin position="272"/>
        <end position="382"/>
    </location>
</feature>
<keyword evidence="8" id="KW-0732">Signal</keyword>
<evidence type="ECO:0000256" key="5">
    <source>
        <dbReference type="ARBA" id="ARBA00023065"/>
    </source>
</evidence>
<evidence type="ECO:0000313" key="11">
    <source>
        <dbReference type="Proteomes" id="UP000754883"/>
    </source>
</evidence>
<proteinExistence type="predicted"/>
<gene>
    <name evidence="10" type="ORF">CBYS24578_00011815</name>
</gene>
<keyword evidence="6 7" id="KW-0472">Membrane</keyword>
<dbReference type="Pfam" id="PF01794">
    <property type="entry name" value="Ferric_reduct"/>
    <property type="match status" value="1"/>
</dbReference>
<dbReference type="EMBL" id="CABFNO020001566">
    <property type="protein sequence ID" value="CAH0004275.1"/>
    <property type="molecule type" value="Genomic_DNA"/>
</dbReference>
<dbReference type="GO" id="GO:0006826">
    <property type="term" value="P:iron ion transport"/>
    <property type="evidence" value="ECO:0007669"/>
    <property type="project" value="TreeGrafter"/>
</dbReference>
<keyword evidence="2" id="KW-0813">Transport</keyword>
<keyword evidence="3 7" id="KW-0812">Transmembrane</keyword>
<dbReference type="AlphaFoldDB" id="A0A9N9UY52"/>
<comment type="subcellular location">
    <subcellularLocation>
        <location evidence="1">Membrane</location>
        <topology evidence="1">Multi-pass membrane protein</topology>
    </subcellularLocation>
</comment>
<dbReference type="SFLD" id="SFLDS00052">
    <property type="entry name" value="Ferric_Reductase_Domain"/>
    <property type="match status" value="1"/>
</dbReference>
<dbReference type="GO" id="GO:0005886">
    <property type="term" value="C:plasma membrane"/>
    <property type="evidence" value="ECO:0007669"/>
    <property type="project" value="TreeGrafter"/>
</dbReference>
<sequence>MKGGFLLAVATIASPAVAQMLTGFGSYPYQPLCAESCLRSFSSYMLDCTSMTHDDMMMTTTSPDCLANNTAYLTSVAWCLNTKCSKDGERASGIESLWEREITGNKRVAAKWSYGEALANVNPRPPQYQLTANDTSLNTTSIVAPTVYLAQYNVLSAVYRSAVIESAYGIAILVASLGIPVALTWLSYLPYMGTLYDKIRPYFVYPSLIGSYQVRSLPYLLGNAPTIGQTIYIVVFFILNVVLSAIEYEGRQPNAWYASLWQEIRAYVMYRTGAFAFMLFPVLLFFSSRNNILLWLTNWSHSTFLLLHRWVARVLMLYVVIHSIIGLQIYSRYASTSWWIWGVVATIFTVVITFASGLYVRKAQYELFLISHIVLAVFIMVGSWYHLVQWYASMGMYIPDSSGYEVWLYFAFSVWFFDRAARIARMVKAGLRRARVTELGDGYVRVDVDGLRYGSAPGKHSYVYFPTLAPWRPWENHPFSIIPTHMLQPERVSDRGCLVESEDAEKQNQVSTTTGRVFPNGASGAGITLLIKKEAGFTTFLKPDDNLLVLLDGPYSNNHTSAVLRCDRLLLIGGGIGITGLLPWSFNHYNVKLAWSVKESAKFLVDAVALEHIGDRDIRVGSRLAVTELIAEEAEMGWARIGVVVSGPGSLCDDVRAAVAAAGKKTNVVFDLEVDAYSW</sequence>
<dbReference type="PANTHER" id="PTHR32361">
    <property type="entry name" value="FERRIC/CUPRIC REDUCTASE TRANSMEMBRANE COMPONENT"/>
    <property type="match status" value="1"/>
</dbReference>
<dbReference type="InterPro" id="IPR013130">
    <property type="entry name" value="Fe3_Rdtase_TM_dom"/>
</dbReference>
<evidence type="ECO:0000256" key="3">
    <source>
        <dbReference type="ARBA" id="ARBA00022692"/>
    </source>
</evidence>
<evidence type="ECO:0000256" key="1">
    <source>
        <dbReference type="ARBA" id="ARBA00004141"/>
    </source>
</evidence>